<dbReference type="SMART" id="SM00637">
    <property type="entry name" value="CBD_II"/>
    <property type="match status" value="1"/>
</dbReference>
<evidence type="ECO:0000256" key="2">
    <source>
        <dbReference type="SAM" id="SignalP"/>
    </source>
</evidence>
<dbReference type="Proteomes" id="UP001432401">
    <property type="component" value="Unassembled WGS sequence"/>
</dbReference>
<dbReference type="InterPro" id="IPR008965">
    <property type="entry name" value="CBM2/CBM3_carb-bd_dom_sf"/>
</dbReference>
<protein>
    <submittedName>
        <fullName evidence="4">Cellulose-binding domain-containing protein</fullName>
    </submittedName>
</protein>
<dbReference type="InterPro" id="IPR001919">
    <property type="entry name" value="CBD2"/>
</dbReference>
<dbReference type="SUPFAM" id="SSF49384">
    <property type="entry name" value="Carbohydrate-binding domain"/>
    <property type="match status" value="1"/>
</dbReference>
<organism evidence="4 5">
    <name type="scientific">Nocardiopsis tropica</name>
    <dbReference type="NCBI Taxonomy" id="109330"/>
    <lineage>
        <taxon>Bacteria</taxon>
        <taxon>Bacillati</taxon>
        <taxon>Actinomycetota</taxon>
        <taxon>Actinomycetes</taxon>
        <taxon>Streptosporangiales</taxon>
        <taxon>Nocardiopsidaceae</taxon>
        <taxon>Nocardiopsis</taxon>
    </lineage>
</organism>
<feature type="region of interest" description="Disordered" evidence="1">
    <location>
        <begin position="140"/>
        <end position="164"/>
    </location>
</feature>
<comment type="caution">
    <text evidence="4">The sequence shown here is derived from an EMBL/GenBank/DDBJ whole genome shotgun (WGS) entry which is preliminary data.</text>
</comment>
<feature type="signal peptide" evidence="2">
    <location>
        <begin position="1"/>
        <end position="40"/>
    </location>
</feature>
<evidence type="ECO:0000313" key="5">
    <source>
        <dbReference type="Proteomes" id="UP001432401"/>
    </source>
</evidence>
<sequence length="164" mass="16778">MSRIHRGASTRSRTRRGLAAASALVLGTTLALLPTTPASAAPGCEVDYQVNDWGSGFTASVEITNLGTALNGWTLDWSFPGNQQVTNLWNGTHTQSGKDVSVTAAGHNSSISTNGTVSFGFNASYSGSNAAPSEFTLNGVVCDGSVDPGPGPDPDPDPDPEPGD</sequence>
<dbReference type="PROSITE" id="PS51173">
    <property type="entry name" value="CBM2"/>
    <property type="match status" value="1"/>
</dbReference>
<accession>A0ABV1ZYJ1</accession>
<reference evidence="4 5" key="1">
    <citation type="submission" date="2024-06" db="EMBL/GenBank/DDBJ databases">
        <authorList>
            <person name="Bataeva Y.V."/>
            <person name="Grigorian L.N."/>
            <person name="Solomentsev V.I."/>
        </authorList>
    </citation>
    <scope>NUCLEOTIDE SEQUENCE [LARGE SCALE GENOMIC DNA]</scope>
    <source>
        <strain evidence="5">SCPM-O-B-12605 (RCAM04882)</strain>
    </source>
</reference>
<evidence type="ECO:0000256" key="1">
    <source>
        <dbReference type="SAM" id="MobiDB-lite"/>
    </source>
</evidence>
<gene>
    <name evidence="4" type="ORF">ABUK86_20185</name>
</gene>
<dbReference type="RefSeq" id="WP_352984988.1">
    <property type="nucleotide sequence ID" value="NZ_JBEQNA010000010.1"/>
</dbReference>
<feature type="compositionally biased region" description="Acidic residues" evidence="1">
    <location>
        <begin position="154"/>
        <end position="164"/>
    </location>
</feature>
<dbReference type="Gene3D" id="2.60.40.290">
    <property type="match status" value="1"/>
</dbReference>
<proteinExistence type="predicted"/>
<name>A0ABV1ZYJ1_9ACTN</name>
<feature type="chain" id="PRO_5045414343" evidence="2">
    <location>
        <begin position="41"/>
        <end position="164"/>
    </location>
</feature>
<feature type="domain" description="CBM2" evidence="3">
    <location>
        <begin position="37"/>
        <end position="145"/>
    </location>
</feature>
<feature type="non-terminal residue" evidence="4">
    <location>
        <position position="164"/>
    </location>
</feature>
<dbReference type="Pfam" id="PF00553">
    <property type="entry name" value="CBM_2"/>
    <property type="match status" value="1"/>
</dbReference>
<evidence type="ECO:0000313" key="4">
    <source>
        <dbReference type="EMBL" id="MES0836108.1"/>
    </source>
</evidence>
<keyword evidence="2" id="KW-0732">Signal</keyword>
<keyword evidence="5" id="KW-1185">Reference proteome</keyword>
<dbReference type="InterPro" id="IPR012291">
    <property type="entry name" value="CBM2_carb-bd_dom_sf"/>
</dbReference>
<evidence type="ECO:0000259" key="3">
    <source>
        <dbReference type="PROSITE" id="PS51173"/>
    </source>
</evidence>
<dbReference type="EMBL" id="JBEQNB010000010">
    <property type="protein sequence ID" value="MES0836108.1"/>
    <property type="molecule type" value="Genomic_DNA"/>
</dbReference>